<feature type="transmembrane region" description="Helical" evidence="7">
    <location>
        <begin position="153"/>
        <end position="174"/>
    </location>
</feature>
<evidence type="ECO:0008006" key="12">
    <source>
        <dbReference type="Google" id="ProtNLM"/>
    </source>
</evidence>
<keyword evidence="5 7" id="KW-1133">Transmembrane helix</keyword>
<evidence type="ECO:0000256" key="7">
    <source>
        <dbReference type="SAM" id="Phobius"/>
    </source>
</evidence>
<keyword evidence="2 7" id="KW-0812">Transmembrane</keyword>
<dbReference type="InterPro" id="IPR011527">
    <property type="entry name" value="ABC1_TM_dom"/>
</dbReference>
<keyword evidence="3" id="KW-0547">Nucleotide-binding</keyword>
<feature type="transmembrane region" description="Helical" evidence="7">
    <location>
        <begin position="32"/>
        <end position="57"/>
    </location>
</feature>
<feature type="transmembrane region" description="Helical" evidence="7">
    <location>
        <begin position="298"/>
        <end position="315"/>
    </location>
</feature>
<dbReference type="Gene3D" id="3.40.50.300">
    <property type="entry name" value="P-loop containing nucleotide triphosphate hydrolases"/>
    <property type="match status" value="1"/>
</dbReference>
<dbReference type="PROSITE" id="PS00211">
    <property type="entry name" value="ABC_TRANSPORTER_1"/>
    <property type="match status" value="1"/>
</dbReference>
<feature type="transmembrane region" description="Helical" evidence="7">
    <location>
        <begin position="77"/>
        <end position="96"/>
    </location>
</feature>
<keyword evidence="11" id="KW-1185">Reference proteome</keyword>
<evidence type="ECO:0000259" key="9">
    <source>
        <dbReference type="PROSITE" id="PS50929"/>
    </source>
</evidence>
<evidence type="ECO:0000256" key="5">
    <source>
        <dbReference type="ARBA" id="ARBA00022989"/>
    </source>
</evidence>
<comment type="subcellular location">
    <subcellularLocation>
        <location evidence="1">Cell membrane</location>
        <topology evidence="1">Multi-pass membrane protein</topology>
    </subcellularLocation>
</comment>
<gene>
    <name evidence="10" type="ORF">F950_01101</name>
</gene>
<dbReference type="PROSITE" id="PS50893">
    <property type="entry name" value="ABC_TRANSPORTER_2"/>
    <property type="match status" value="1"/>
</dbReference>
<evidence type="ECO:0000256" key="1">
    <source>
        <dbReference type="ARBA" id="ARBA00004651"/>
    </source>
</evidence>
<dbReference type="InterPro" id="IPR027417">
    <property type="entry name" value="P-loop_NTPase"/>
</dbReference>
<dbReference type="InterPro" id="IPR003439">
    <property type="entry name" value="ABC_transporter-like_ATP-bd"/>
</dbReference>
<evidence type="ECO:0000256" key="3">
    <source>
        <dbReference type="ARBA" id="ARBA00022741"/>
    </source>
</evidence>
<keyword evidence="6 7" id="KW-0472">Membrane</keyword>
<evidence type="ECO:0000256" key="6">
    <source>
        <dbReference type="ARBA" id="ARBA00023136"/>
    </source>
</evidence>
<dbReference type="Pfam" id="PF00005">
    <property type="entry name" value="ABC_tran"/>
    <property type="match status" value="1"/>
</dbReference>
<dbReference type="Gene3D" id="1.20.1560.10">
    <property type="entry name" value="ABC transporter type 1, transmembrane domain"/>
    <property type="match status" value="1"/>
</dbReference>
<dbReference type="PANTHER" id="PTHR24221:SF503">
    <property type="entry name" value="MITOCHONDRIAL POTASSIUM CHANNEL ATP-BINDING SUBUNIT"/>
    <property type="match status" value="1"/>
</dbReference>
<feature type="domain" description="ABC transporter" evidence="8">
    <location>
        <begin position="350"/>
        <end position="581"/>
    </location>
</feature>
<dbReference type="Pfam" id="PF00664">
    <property type="entry name" value="ABC_membrane"/>
    <property type="match status" value="1"/>
</dbReference>
<keyword evidence="4" id="KW-0067">ATP-binding</keyword>
<feature type="transmembrane region" description="Helical" evidence="7">
    <location>
        <begin position="180"/>
        <end position="200"/>
    </location>
</feature>
<comment type="caution">
    <text evidence="10">The sequence shown here is derived from an EMBL/GenBank/DDBJ whole genome shotgun (WGS) entry which is preliminary data.</text>
</comment>
<evidence type="ECO:0000256" key="4">
    <source>
        <dbReference type="ARBA" id="ARBA00022840"/>
    </source>
</evidence>
<feature type="transmembrane region" description="Helical" evidence="7">
    <location>
        <begin position="262"/>
        <end position="286"/>
    </location>
</feature>
<dbReference type="PANTHER" id="PTHR24221">
    <property type="entry name" value="ATP-BINDING CASSETTE SUB-FAMILY B"/>
    <property type="match status" value="1"/>
</dbReference>
<evidence type="ECO:0000313" key="10">
    <source>
        <dbReference type="EMBL" id="ENV61816.1"/>
    </source>
</evidence>
<dbReference type="InterPro" id="IPR036640">
    <property type="entry name" value="ABC1_TM_sf"/>
</dbReference>
<dbReference type="InterPro" id="IPR003593">
    <property type="entry name" value="AAA+_ATPase"/>
</dbReference>
<dbReference type="CDD" id="cd03228">
    <property type="entry name" value="ABCC_MRP_Like"/>
    <property type="match status" value="1"/>
</dbReference>
<dbReference type="Proteomes" id="UP000018433">
    <property type="component" value="Unassembled WGS sequence"/>
</dbReference>
<dbReference type="SUPFAM" id="SSF52540">
    <property type="entry name" value="P-loop containing nucleoside triphosphate hydrolases"/>
    <property type="match status" value="1"/>
</dbReference>
<evidence type="ECO:0000256" key="2">
    <source>
        <dbReference type="ARBA" id="ARBA00022692"/>
    </source>
</evidence>
<reference evidence="10 11" key="1">
    <citation type="submission" date="2013-02" db="EMBL/GenBank/DDBJ databases">
        <title>The Genome Sequence of Acinetobacter soli NIPH 2899.</title>
        <authorList>
            <consortium name="The Broad Institute Genome Sequencing Platform"/>
            <consortium name="The Broad Institute Genome Sequencing Center for Infectious Disease"/>
            <person name="Cerqueira G."/>
            <person name="Feldgarden M."/>
            <person name="Courvalin P."/>
            <person name="Perichon B."/>
            <person name="Grillot-Courvalin C."/>
            <person name="Clermont D."/>
            <person name="Rocha E."/>
            <person name="Yoon E.-J."/>
            <person name="Nemec A."/>
            <person name="Walker B."/>
            <person name="Young S.K."/>
            <person name="Zeng Q."/>
            <person name="Gargeya S."/>
            <person name="Fitzgerald M."/>
            <person name="Haas B."/>
            <person name="Abouelleil A."/>
            <person name="Alvarado L."/>
            <person name="Arachchi H.M."/>
            <person name="Berlin A.M."/>
            <person name="Chapman S.B."/>
            <person name="Dewar J."/>
            <person name="Goldberg J."/>
            <person name="Griggs A."/>
            <person name="Gujja S."/>
            <person name="Hansen M."/>
            <person name="Howarth C."/>
            <person name="Imamovic A."/>
            <person name="Larimer J."/>
            <person name="McCowan C."/>
            <person name="Murphy C."/>
            <person name="Neiman D."/>
            <person name="Pearson M."/>
            <person name="Priest M."/>
            <person name="Roberts A."/>
            <person name="Saif S."/>
            <person name="Shea T."/>
            <person name="Sisk P."/>
            <person name="Sykes S."/>
            <person name="Wortman J."/>
            <person name="Nusbaum C."/>
            <person name="Birren B."/>
        </authorList>
    </citation>
    <scope>NUCLEOTIDE SEQUENCE [LARGE SCALE GENOMIC DNA]</scope>
    <source>
        <strain evidence="10 11">NIPH 2899</strain>
    </source>
</reference>
<dbReference type="PROSITE" id="PS50929">
    <property type="entry name" value="ABC_TM1F"/>
    <property type="match status" value="1"/>
</dbReference>
<sequence length="582" mass="66946">MMKFLRNFEPIANYIFACKISVQQHPRLKWDFIGMFVLVLLVAFFETLFPYLMKLLIDQVEQNRSLQIRSLFEIKLLYLLVIAYAIAWLMSQLLSWGKNLYSMVMSVNFETSLMAKGVENFLTLPKSQQDEIEVASFITDLQRGGSAISEMTFSVFILLGPIVLQLSFIFVVLFKTINAVFSLFFVLAVLVAFVTSFGLSRKSSHIFDRMYAQRNKINQAILEKVSQSYEIKIKHAQAFEQKRLAHTLAQYRKVIKGTNLHIGILMMLQVFFVFVFLFGFMLYTAYISQTQQITSGDFVLVSTYIIQLTMPFLMISQSLMRVNGNVVALKIYRQYFDLPHENYQHQRIGNHAAPVLYRFYNATLMLGKQKISDFNLEIHAHKRYVIIGQTGRGKTSLLHYLIGLSRLESGRLYYKDLDISQDFALDIFNEVAFVGQNAVIFSGSLRDNLIYNCHYVYSDHELLQWLKDFKLNKILEKNNIDLDTPLEDITKNLSGGEKQRISLLRALLAKPQVLLLDEPTSALDAETAAHVMFFILKQVPSVVMVTHAQDCIALADQVINLDQLLADAKKATTEHYTFDTRK</sequence>
<dbReference type="InterPro" id="IPR039421">
    <property type="entry name" value="Type_1_exporter"/>
</dbReference>
<proteinExistence type="predicted"/>
<evidence type="ECO:0000259" key="8">
    <source>
        <dbReference type="PROSITE" id="PS50893"/>
    </source>
</evidence>
<feature type="domain" description="ABC transmembrane type-1" evidence="9">
    <location>
        <begin position="33"/>
        <end position="324"/>
    </location>
</feature>
<organism evidence="10 11">
    <name type="scientific">Acinetobacter soli NIPH 2899</name>
    <dbReference type="NCBI Taxonomy" id="1217677"/>
    <lineage>
        <taxon>Bacteria</taxon>
        <taxon>Pseudomonadati</taxon>
        <taxon>Pseudomonadota</taxon>
        <taxon>Gammaproteobacteria</taxon>
        <taxon>Moraxellales</taxon>
        <taxon>Moraxellaceae</taxon>
        <taxon>Acinetobacter</taxon>
    </lineage>
</organism>
<evidence type="ECO:0000313" key="11">
    <source>
        <dbReference type="Proteomes" id="UP000018433"/>
    </source>
</evidence>
<dbReference type="EMBL" id="APPV01000006">
    <property type="protein sequence ID" value="ENV61816.1"/>
    <property type="molecule type" value="Genomic_DNA"/>
</dbReference>
<accession>A0ABN0K1Z8</accession>
<dbReference type="SUPFAM" id="SSF90123">
    <property type="entry name" value="ABC transporter transmembrane region"/>
    <property type="match status" value="1"/>
</dbReference>
<protein>
    <recommendedName>
        <fullName evidence="12">ABC transmembrane type-1 domain-containing protein</fullName>
    </recommendedName>
</protein>
<dbReference type="InterPro" id="IPR017871">
    <property type="entry name" value="ABC_transporter-like_CS"/>
</dbReference>
<dbReference type="RefSeq" id="WP_004944913.1">
    <property type="nucleotide sequence ID" value="NZ_KB849643.1"/>
</dbReference>
<dbReference type="SMART" id="SM00382">
    <property type="entry name" value="AAA"/>
    <property type="match status" value="1"/>
</dbReference>
<name>A0ABN0K1Z8_9GAMM</name>